<feature type="transmembrane region" description="Helical" evidence="2">
    <location>
        <begin position="181"/>
        <end position="202"/>
    </location>
</feature>
<dbReference type="Proteomes" id="UP000649179">
    <property type="component" value="Unassembled WGS sequence"/>
</dbReference>
<gene>
    <name evidence="3" type="ORF">GCM10011519_25410</name>
</gene>
<accession>A0A917F4T4</accession>
<feature type="transmembrane region" description="Helical" evidence="2">
    <location>
        <begin position="105"/>
        <end position="129"/>
    </location>
</feature>
<dbReference type="RefSeq" id="WP_188780102.1">
    <property type="nucleotide sequence ID" value="NZ_BMKQ01000001.1"/>
</dbReference>
<proteinExistence type="predicted"/>
<feature type="transmembrane region" description="Helical" evidence="2">
    <location>
        <begin position="70"/>
        <end position="93"/>
    </location>
</feature>
<comment type="caution">
    <text evidence="3">The sequence shown here is derived from an EMBL/GenBank/DDBJ whole genome shotgun (WGS) entry which is preliminary data.</text>
</comment>
<feature type="transmembrane region" description="Helical" evidence="2">
    <location>
        <begin position="208"/>
        <end position="227"/>
    </location>
</feature>
<keyword evidence="2" id="KW-0472">Membrane</keyword>
<dbReference type="EMBL" id="BMKQ01000001">
    <property type="protein sequence ID" value="GGF50382.1"/>
    <property type="molecule type" value="Genomic_DNA"/>
</dbReference>
<sequence>MTSTTASPASARRRNGRHPGPPLAAPVLVSAAAWLVGAVVLPLAVAGSTMPDPTADPRSVAGSLTATASSAAWTAALLVLSGTMLVAAGALLSSRLVYLAPNAPGPLLAGHGAASAGVLLSLSGALTWATSVDAVREDTDVVVAVHAVAFVAGGACVVVALGVATLGLAVTTLFVARTPRALSLVGVALAVADLLAFLVVAVHQLAPLLLVCRVLSLVWLAVVCLLLPRDRGPRGTR</sequence>
<keyword evidence="2" id="KW-0812">Transmembrane</keyword>
<feature type="transmembrane region" description="Helical" evidence="2">
    <location>
        <begin position="141"/>
        <end position="174"/>
    </location>
</feature>
<organism evidence="3 4">
    <name type="scientific">Marmoricola endophyticus</name>
    <dbReference type="NCBI Taxonomy" id="2040280"/>
    <lineage>
        <taxon>Bacteria</taxon>
        <taxon>Bacillati</taxon>
        <taxon>Actinomycetota</taxon>
        <taxon>Actinomycetes</taxon>
        <taxon>Propionibacteriales</taxon>
        <taxon>Nocardioidaceae</taxon>
        <taxon>Marmoricola</taxon>
    </lineage>
</organism>
<evidence type="ECO:0008006" key="5">
    <source>
        <dbReference type="Google" id="ProtNLM"/>
    </source>
</evidence>
<evidence type="ECO:0000256" key="2">
    <source>
        <dbReference type="SAM" id="Phobius"/>
    </source>
</evidence>
<keyword evidence="4" id="KW-1185">Reference proteome</keyword>
<keyword evidence="2" id="KW-1133">Transmembrane helix</keyword>
<dbReference type="AlphaFoldDB" id="A0A917F4T4"/>
<reference evidence="3" key="1">
    <citation type="journal article" date="2014" name="Int. J. Syst. Evol. Microbiol.">
        <title>Complete genome sequence of Corynebacterium casei LMG S-19264T (=DSM 44701T), isolated from a smear-ripened cheese.</title>
        <authorList>
            <consortium name="US DOE Joint Genome Institute (JGI-PGF)"/>
            <person name="Walter F."/>
            <person name="Albersmeier A."/>
            <person name="Kalinowski J."/>
            <person name="Ruckert C."/>
        </authorList>
    </citation>
    <scope>NUCLEOTIDE SEQUENCE</scope>
    <source>
        <strain evidence="3">CGMCC 1.16067</strain>
    </source>
</reference>
<evidence type="ECO:0000313" key="4">
    <source>
        <dbReference type="Proteomes" id="UP000649179"/>
    </source>
</evidence>
<name>A0A917F4T4_9ACTN</name>
<protein>
    <recommendedName>
        <fullName evidence="5">DUF4386 domain-containing protein</fullName>
    </recommendedName>
</protein>
<feature type="region of interest" description="Disordered" evidence="1">
    <location>
        <begin position="1"/>
        <end position="21"/>
    </location>
</feature>
<evidence type="ECO:0000313" key="3">
    <source>
        <dbReference type="EMBL" id="GGF50382.1"/>
    </source>
</evidence>
<reference evidence="3" key="2">
    <citation type="submission" date="2020-09" db="EMBL/GenBank/DDBJ databases">
        <authorList>
            <person name="Sun Q."/>
            <person name="Zhou Y."/>
        </authorList>
    </citation>
    <scope>NUCLEOTIDE SEQUENCE</scope>
    <source>
        <strain evidence="3">CGMCC 1.16067</strain>
    </source>
</reference>
<evidence type="ECO:0000256" key="1">
    <source>
        <dbReference type="SAM" id="MobiDB-lite"/>
    </source>
</evidence>